<dbReference type="EMBL" id="WOCE01000015">
    <property type="protein sequence ID" value="KAE9598016.1"/>
    <property type="molecule type" value="Genomic_DNA"/>
</dbReference>
<dbReference type="Proteomes" id="UP000447434">
    <property type="component" value="Chromosome 15"/>
</dbReference>
<dbReference type="SUPFAM" id="SSF52499">
    <property type="entry name" value="Isochorismatase-like hydrolases"/>
    <property type="match status" value="1"/>
</dbReference>
<dbReference type="InterPro" id="IPR036380">
    <property type="entry name" value="Isochorismatase-like_sf"/>
</dbReference>
<dbReference type="PANTHER" id="PTHR47297:SF2">
    <property type="entry name" value="OS02G0606800 PROTEIN"/>
    <property type="match status" value="1"/>
</dbReference>
<reference evidence="2" key="1">
    <citation type="journal article" date="2020" name="Nat. Commun.">
        <title>Genome sequence of the cluster root forming white lupin.</title>
        <authorList>
            <person name="Hufnagel B."/>
            <person name="Marques A."/>
            <person name="Soriano A."/>
            <person name="Marques L."/>
            <person name="Divol F."/>
            <person name="Doumas P."/>
            <person name="Sallet E."/>
            <person name="Mancinotti D."/>
            <person name="Carrere S."/>
            <person name="Marande W."/>
            <person name="Arribat S."/>
            <person name="Keller J."/>
            <person name="Huneau C."/>
            <person name="Blein T."/>
            <person name="Aime D."/>
            <person name="Laguerre M."/>
            <person name="Taylor J."/>
            <person name="Schubert V."/>
            <person name="Nelson M."/>
            <person name="Geu-Flores F."/>
            <person name="Crespi M."/>
            <person name="Gallardo-Guerrero K."/>
            <person name="Delaux P.-M."/>
            <person name="Salse J."/>
            <person name="Berges H."/>
            <person name="Guyot R."/>
            <person name="Gouzy J."/>
            <person name="Peret B."/>
        </authorList>
    </citation>
    <scope>NUCLEOTIDE SEQUENCE [LARGE SCALE GENOMIC DNA]</scope>
    <source>
        <strain evidence="2">cv. Amiga</strain>
    </source>
</reference>
<dbReference type="AlphaFoldDB" id="A0A6A4NWN3"/>
<dbReference type="GO" id="GO:0008936">
    <property type="term" value="F:nicotinamidase activity"/>
    <property type="evidence" value="ECO:0007669"/>
    <property type="project" value="InterPro"/>
</dbReference>
<evidence type="ECO:0000313" key="2">
    <source>
        <dbReference type="Proteomes" id="UP000447434"/>
    </source>
</evidence>
<evidence type="ECO:0000313" key="1">
    <source>
        <dbReference type="EMBL" id="KAE9598016.1"/>
    </source>
</evidence>
<accession>A0A6A4NWN3</accession>
<name>A0A6A4NWN3_LUPAL</name>
<comment type="caution">
    <text evidence="1">The sequence shown here is derived from an EMBL/GenBank/DDBJ whole genome shotgun (WGS) entry which is preliminary data.</text>
</comment>
<protein>
    <submittedName>
        <fullName evidence="1">Putative nicotinamidase</fullName>
    </submittedName>
</protein>
<dbReference type="PANTHER" id="PTHR47297">
    <property type="match status" value="1"/>
</dbReference>
<dbReference type="Gene3D" id="3.40.50.850">
    <property type="entry name" value="Isochorismatase-like"/>
    <property type="match status" value="1"/>
</dbReference>
<dbReference type="InterPro" id="IPR044717">
    <property type="entry name" value="NIC1"/>
</dbReference>
<organism evidence="1 2">
    <name type="scientific">Lupinus albus</name>
    <name type="common">White lupine</name>
    <name type="synonym">Lupinus termis</name>
    <dbReference type="NCBI Taxonomy" id="3870"/>
    <lineage>
        <taxon>Eukaryota</taxon>
        <taxon>Viridiplantae</taxon>
        <taxon>Streptophyta</taxon>
        <taxon>Embryophyta</taxon>
        <taxon>Tracheophyta</taxon>
        <taxon>Spermatophyta</taxon>
        <taxon>Magnoliopsida</taxon>
        <taxon>eudicotyledons</taxon>
        <taxon>Gunneridae</taxon>
        <taxon>Pentapetalae</taxon>
        <taxon>rosids</taxon>
        <taxon>fabids</taxon>
        <taxon>Fabales</taxon>
        <taxon>Fabaceae</taxon>
        <taxon>Papilionoideae</taxon>
        <taxon>50 kb inversion clade</taxon>
        <taxon>genistoids sensu lato</taxon>
        <taxon>core genistoids</taxon>
        <taxon>Genisteae</taxon>
        <taxon>Lupinus</taxon>
    </lineage>
</organism>
<dbReference type="GO" id="GO:0019365">
    <property type="term" value="P:pyridine nucleotide salvage"/>
    <property type="evidence" value="ECO:0007669"/>
    <property type="project" value="InterPro"/>
</dbReference>
<gene>
    <name evidence="1" type="ORF">Lalb_Chr15g0076071</name>
</gene>
<sequence length="66" mass="7454">MINESARLARLFCEKKLPVMAFLDSHHPNKPEDPYPPHCIAGTDESNLVPGLATIDIFFSCYSLKY</sequence>
<keyword evidence="2" id="KW-1185">Reference proteome</keyword>
<proteinExistence type="predicted"/>
<dbReference type="OrthoDB" id="1714025at2759"/>